<dbReference type="CDD" id="cd01650">
    <property type="entry name" value="RT_nLTR_like"/>
    <property type="match status" value="1"/>
</dbReference>
<dbReference type="Gene3D" id="3.30.420.10">
    <property type="entry name" value="Ribonuclease H-like superfamily/Ribonuclease H"/>
    <property type="match status" value="1"/>
</dbReference>
<dbReference type="Pfam" id="PF00078">
    <property type="entry name" value="RVT_1"/>
    <property type="match status" value="1"/>
</dbReference>
<dbReference type="PANTHER" id="PTHR35218">
    <property type="entry name" value="RNASE H DOMAIN-CONTAINING PROTEIN"/>
    <property type="match status" value="1"/>
</dbReference>
<dbReference type="InterPro" id="IPR044730">
    <property type="entry name" value="RNase_H-like_dom_plant"/>
</dbReference>
<protein>
    <recommendedName>
        <fullName evidence="1">RNase H type-1 domain-containing protein</fullName>
    </recommendedName>
</protein>
<keyword evidence="3" id="KW-1185">Reference proteome</keyword>
<dbReference type="Gene3D" id="3.60.10.10">
    <property type="entry name" value="Endonuclease/exonuclease/phosphatase"/>
    <property type="match status" value="1"/>
</dbReference>
<dbReference type="InterPro" id="IPR012337">
    <property type="entry name" value="RNaseH-like_sf"/>
</dbReference>
<dbReference type="InterPro" id="IPR000477">
    <property type="entry name" value="RT_dom"/>
</dbReference>
<dbReference type="PROSITE" id="PS50879">
    <property type="entry name" value="RNASE_H_1"/>
    <property type="match status" value="1"/>
</dbReference>
<dbReference type="InterPro" id="IPR036397">
    <property type="entry name" value="RNaseH_sf"/>
</dbReference>
<dbReference type="AlphaFoldDB" id="A0AAP0SCE0"/>
<dbReference type="Pfam" id="PF03372">
    <property type="entry name" value="Exo_endo_phos"/>
    <property type="match status" value="1"/>
</dbReference>
<evidence type="ECO:0000313" key="2">
    <source>
        <dbReference type="EMBL" id="KAK9291995.1"/>
    </source>
</evidence>
<evidence type="ECO:0000259" key="1">
    <source>
        <dbReference type="PROSITE" id="PS50879"/>
    </source>
</evidence>
<dbReference type="InterPro" id="IPR005135">
    <property type="entry name" value="Endo/exonuclease/phosphatase"/>
</dbReference>
<dbReference type="InterPro" id="IPR036691">
    <property type="entry name" value="Endo/exonu/phosph_ase_sf"/>
</dbReference>
<dbReference type="PANTHER" id="PTHR35218:SF9">
    <property type="entry name" value="ENDONUCLEASE_EXONUCLEASE_PHOSPHATASE DOMAIN-CONTAINING PROTEIN"/>
    <property type="match status" value="1"/>
</dbReference>
<name>A0AAP0SCE0_LIQFO</name>
<proteinExistence type="predicted"/>
<gene>
    <name evidence="2" type="ORF">L1049_019947</name>
</gene>
<organism evidence="2 3">
    <name type="scientific">Liquidambar formosana</name>
    <name type="common">Formosan gum</name>
    <dbReference type="NCBI Taxonomy" id="63359"/>
    <lineage>
        <taxon>Eukaryota</taxon>
        <taxon>Viridiplantae</taxon>
        <taxon>Streptophyta</taxon>
        <taxon>Embryophyta</taxon>
        <taxon>Tracheophyta</taxon>
        <taxon>Spermatophyta</taxon>
        <taxon>Magnoliopsida</taxon>
        <taxon>eudicotyledons</taxon>
        <taxon>Gunneridae</taxon>
        <taxon>Pentapetalae</taxon>
        <taxon>Saxifragales</taxon>
        <taxon>Altingiaceae</taxon>
        <taxon>Liquidambar</taxon>
    </lineage>
</organism>
<dbReference type="Pfam" id="PF13456">
    <property type="entry name" value="RVT_3"/>
    <property type="match status" value="1"/>
</dbReference>
<reference evidence="2 3" key="1">
    <citation type="journal article" date="2024" name="Plant J.">
        <title>Genome sequences and population genomics reveal climatic adaptation and genomic divergence between two closely related sweetgum species.</title>
        <authorList>
            <person name="Xu W.Q."/>
            <person name="Ren C.Q."/>
            <person name="Zhang X.Y."/>
            <person name="Comes H.P."/>
            <person name="Liu X.H."/>
            <person name="Li Y.G."/>
            <person name="Kettle C.J."/>
            <person name="Jalonen R."/>
            <person name="Gaisberger H."/>
            <person name="Ma Y.Z."/>
            <person name="Qiu Y.X."/>
        </authorList>
    </citation>
    <scope>NUCLEOTIDE SEQUENCE [LARGE SCALE GENOMIC DNA]</scope>
    <source>
        <strain evidence="2">Hangzhou</strain>
    </source>
</reference>
<dbReference type="CDD" id="cd06222">
    <property type="entry name" value="RNase_H_like"/>
    <property type="match status" value="1"/>
</dbReference>
<sequence>MKILVWNCRGAGSKRFLRNIKELVKVHNPWIVVIMETKLGNDRAQAVVKNLKFSDSVCLGADGLSRGLWMLWNNDVTKMEVLATSSQAIHVLISHANRDWIFSGLYASPNPQSRELLWDSLVQISATHSLPWILAGDFNQISSLNEKRGGSEKGGSRRCKFQEWVNKCKLVDLAFSGPPLTWCNMREGNARISERIDKAFANVEWRLSFPEAFVRHLPRTYSDHCPILIDLKGSGVPASNLRPFRFQAAWMLHHSFESFLRDNWNQEDWDFTVNLKKFTVAVKDWKMSLAMCLVRKEGLRPEVSFHTTGISFPTLEVMDIKEIDGLPTAMEVKNAVFSIGAYKAPGPDGMQAIFYHSQWSVLSKSVIDMVRSTFHSGNLPIGLNQTLITLIPKVPSPEDMTQFRPISLCNVSMKIISKILVSRLRPFLSNIIGPTQSSFILGRLTSDNILITQEAIHCMKKRKGKKGQMALKIDLSKAYDQVSWEFLHSVLKEVGLPKTWVSLAMNCVTSTDLSIIWNASINQIDVILGCLNKFCAMSGQSINLSKSKIFFSPNISRGLAKEISTRSNIPLTADLGKYLGVPIIHKRVSKETYYYVLEKVQSRLAGWKADHLSMASRTLLVQSVTSAIPGYTMQTTKLPESLCQQIDRSNSNGQASHSWRSILKGQDIIKDGHKWIVGNGKNIRFWLDVWVGEEALLNIATLPVPADAMNDTIWDYTEEEGSWVWSKFDQFLSQDILDQIRAIHPFKDMDLEDSLCWKHSPSVEDTLHVLRDCSLAMQVWKSIIPPKELSSFFMPNLTDWLDNNLHPPRKGLNAVYLNIQEWEDAQKTECVSPCKHLSFIAWSFPSAGWVKLNTDGSSRGNPGKAAGGGLIRDDAGCWLVGFGINIGICTITTAEIWALFHGLTIAWAEGYCRIQVAIDSAVVVLLLKQNIDSCSPHGPIVAACQKLLRLDWECSISHTYREGNHAADFLANLSHDLPPGVSTFSSPPPGILPILCNDHRGVSFPRFV</sequence>
<comment type="caution">
    <text evidence="2">The sequence shown here is derived from an EMBL/GenBank/DDBJ whole genome shotgun (WGS) entry which is preliminary data.</text>
</comment>
<dbReference type="SUPFAM" id="SSF56672">
    <property type="entry name" value="DNA/RNA polymerases"/>
    <property type="match status" value="1"/>
</dbReference>
<dbReference type="EMBL" id="JBBPBK010000001">
    <property type="protein sequence ID" value="KAK9291995.1"/>
    <property type="molecule type" value="Genomic_DNA"/>
</dbReference>
<dbReference type="InterPro" id="IPR043502">
    <property type="entry name" value="DNA/RNA_pol_sf"/>
</dbReference>
<dbReference type="Proteomes" id="UP001415857">
    <property type="component" value="Unassembled WGS sequence"/>
</dbReference>
<dbReference type="SUPFAM" id="SSF53098">
    <property type="entry name" value="Ribonuclease H-like"/>
    <property type="match status" value="1"/>
</dbReference>
<accession>A0AAP0SCE0</accession>
<dbReference type="GO" id="GO:0003676">
    <property type="term" value="F:nucleic acid binding"/>
    <property type="evidence" value="ECO:0007669"/>
    <property type="project" value="InterPro"/>
</dbReference>
<dbReference type="GO" id="GO:0004523">
    <property type="term" value="F:RNA-DNA hybrid ribonuclease activity"/>
    <property type="evidence" value="ECO:0007669"/>
    <property type="project" value="InterPro"/>
</dbReference>
<dbReference type="InterPro" id="IPR002156">
    <property type="entry name" value="RNaseH_domain"/>
</dbReference>
<feature type="domain" description="RNase H type-1" evidence="1">
    <location>
        <begin position="846"/>
        <end position="976"/>
    </location>
</feature>
<dbReference type="SUPFAM" id="SSF56219">
    <property type="entry name" value="DNase I-like"/>
    <property type="match status" value="1"/>
</dbReference>
<evidence type="ECO:0000313" key="3">
    <source>
        <dbReference type="Proteomes" id="UP001415857"/>
    </source>
</evidence>